<evidence type="ECO:0000256" key="4">
    <source>
        <dbReference type="PROSITE-ProRule" id="PRU10141"/>
    </source>
</evidence>
<dbReference type="eggNOG" id="KOG0615">
    <property type="taxonomic scope" value="Eukaryota"/>
</dbReference>
<keyword evidence="3 4" id="KW-0067">ATP-binding</keyword>
<feature type="region of interest" description="Disordered" evidence="5">
    <location>
        <begin position="732"/>
        <end position="811"/>
    </location>
</feature>
<dbReference type="InParanoid" id="Q2HE93"/>
<evidence type="ECO:0000256" key="1">
    <source>
        <dbReference type="ARBA" id="ARBA00005575"/>
    </source>
</evidence>
<dbReference type="InterPro" id="IPR000719">
    <property type="entry name" value="Prot_kinase_dom"/>
</dbReference>
<dbReference type="GeneID" id="4387056"/>
<evidence type="ECO:0000259" key="6">
    <source>
        <dbReference type="PROSITE" id="PS50006"/>
    </source>
</evidence>
<dbReference type="SMART" id="SM00220">
    <property type="entry name" value="S_TKc"/>
    <property type="match status" value="1"/>
</dbReference>
<dbReference type="Proteomes" id="UP000001056">
    <property type="component" value="Unassembled WGS sequence"/>
</dbReference>
<feature type="region of interest" description="Disordered" evidence="5">
    <location>
        <begin position="219"/>
        <end position="239"/>
    </location>
</feature>
<dbReference type="InterPro" id="IPR011009">
    <property type="entry name" value="Kinase-like_dom_sf"/>
</dbReference>
<dbReference type="OrthoDB" id="407410at2759"/>
<evidence type="ECO:0000313" key="9">
    <source>
        <dbReference type="Proteomes" id="UP000001056"/>
    </source>
</evidence>
<reference evidence="9" key="1">
    <citation type="journal article" date="2015" name="Genome Announc.">
        <title>Draft genome sequence of the cellulolytic fungus Chaetomium globosum.</title>
        <authorList>
            <person name="Cuomo C.A."/>
            <person name="Untereiner W.A."/>
            <person name="Ma L.-J."/>
            <person name="Grabherr M."/>
            <person name="Birren B.W."/>
        </authorList>
    </citation>
    <scope>NUCLEOTIDE SEQUENCE [LARGE SCALE GENOMIC DNA]</scope>
    <source>
        <strain evidence="9">ATCC 6205 / CBS 148.51 / DSM 1962 / NBRC 6347 / NRRL 1970</strain>
    </source>
</reference>
<sequence length="811" mass="89540">MATTTIRLKTPNSSGIENGMQVAWNVLHRSQIYGDYSSVSNIPGIGADTVFLRHAIDRSSHGKDSPYRAGSRTTCIAKTSRAWMHSSSAADHSQARPVTPPPEAKPRTGRCLLAILFASTLYSMASRPPGTLRRLIFWLQGSPVDGQESFKKPRRSERLSQRADTAADHDGLKTPVQNRHHLPSPVTHLTNESTAEFDKETTATPPQDHTAEETFSQGLAFSSPPQDTQAFSQQDFDPNAPLVEGVDEIKEGVWGYLLPLDTRFVRAPVVFKKKGVCPPPSATAESPAAAVTKNGSKKGQKGSTKEQEQKGGSPASGGYVLGRHPECDIRVNDRQVSNRHLLIFAENKRNDTVAVLEDISSNGTKVNGATMQRNDRRELREGDEIWVTSASAGFIFRYPRCRHGKPFAQQYAMKQELGSGHFAQVFLCNEKSTGDCYAVKRFTKKPDVDEKAKYDGLHQEVAMLMGISHPNILCLKETFNEPEAVYVVLELAPEGELFQYITEHKQLSEAECRKVFLQLFEGIKYLHDRNMVHRDIKPENILLMDNDLTVKIGDFGLAKIVGEASFTTTLCGTPSYVAPEILVNNKSRRYTKAVDIWSLGVVLYICLCGFPPFSDELRRPDFPYDLSDQIRRGLFDYPSPYWDPVGDPALDLIDSMLVVDPEKRFTVDQCLAHPWLTQKPPGVNDSTNGLVSGLAGLEMSRRAPFRERTLISSINTYRVAERVPAGAGKPDVKVYAKNTKGPMGAPPTPKREMRPDDNRDPSEFMEMGGKGDQELFGNDGGSRYPTKDIAGTGPAGTEGKVKGKGKAKGGR</sequence>
<dbReference type="Gene3D" id="1.10.510.10">
    <property type="entry name" value="Transferase(Phosphotransferase) domain 1"/>
    <property type="match status" value="1"/>
</dbReference>
<protein>
    <submittedName>
        <fullName evidence="8">Uncharacterized protein</fullName>
    </submittedName>
</protein>
<gene>
    <name evidence="8" type="ORF">CHGG_01461</name>
</gene>
<dbReference type="Gene3D" id="2.60.200.20">
    <property type="match status" value="1"/>
</dbReference>
<dbReference type="PROSITE" id="PS00108">
    <property type="entry name" value="PROTEIN_KINASE_ST"/>
    <property type="match status" value="1"/>
</dbReference>
<dbReference type="AlphaFoldDB" id="Q2HE93"/>
<dbReference type="EMBL" id="CH408029">
    <property type="protein sequence ID" value="EAQ93226.1"/>
    <property type="molecule type" value="Genomic_DNA"/>
</dbReference>
<evidence type="ECO:0000259" key="7">
    <source>
        <dbReference type="PROSITE" id="PS50011"/>
    </source>
</evidence>
<dbReference type="PANTHER" id="PTHR24347">
    <property type="entry name" value="SERINE/THREONINE-PROTEIN KINASE"/>
    <property type="match status" value="1"/>
</dbReference>
<dbReference type="GO" id="GO:0004672">
    <property type="term" value="F:protein kinase activity"/>
    <property type="evidence" value="ECO:0007669"/>
    <property type="project" value="InterPro"/>
</dbReference>
<evidence type="ECO:0000256" key="2">
    <source>
        <dbReference type="ARBA" id="ARBA00022741"/>
    </source>
</evidence>
<feature type="region of interest" description="Disordered" evidence="5">
    <location>
        <begin position="275"/>
        <end position="321"/>
    </location>
</feature>
<dbReference type="STRING" id="306901.Q2HE93"/>
<feature type="compositionally biased region" description="Basic and acidic residues" evidence="5">
    <location>
        <begin position="749"/>
        <end position="762"/>
    </location>
</feature>
<dbReference type="Pfam" id="PF00069">
    <property type="entry name" value="Pkinase"/>
    <property type="match status" value="1"/>
</dbReference>
<dbReference type="OMA" id="RHCLIFH"/>
<dbReference type="SUPFAM" id="SSF49879">
    <property type="entry name" value="SMAD/FHA domain"/>
    <property type="match status" value="1"/>
</dbReference>
<accession>Q2HE93</accession>
<keyword evidence="2 4" id="KW-0547">Nucleotide-binding</keyword>
<organism evidence="8 9">
    <name type="scientific">Chaetomium globosum (strain ATCC 6205 / CBS 148.51 / DSM 1962 / NBRC 6347 / NRRL 1970)</name>
    <name type="common">Soil fungus</name>
    <dbReference type="NCBI Taxonomy" id="306901"/>
    <lineage>
        <taxon>Eukaryota</taxon>
        <taxon>Fungi</taxon>
        <taxon>Dikarya</taxon>
        <taxon>Ascomycota</taxon>
        <taxon>Pezizomycotina</taxon>
        <taxon>Sordariomycetes</taxon>
        <taxon>Sordariomycetidae</taxon>
        <taxon>Sordariales</taxon>
        <taxon>Chaetomiaceae</taxon>
        <taxon>Chaetomium</taxon>
    </lineage>
</organism>
<dbReference type="InterPro" id="IPR008984">
    <property type="entry name" value="SMAD_FHA_dom_sf"/>
</dbReference>
<dbReference type="HOGENOM" id="CLU_000288_171_0_1"/>
<evidence type="ECO:0000256" key="5">
    <source>
        <dbReference type="SAM" id="MobiDB-lite"/>
    </source>
</evidence>
<dbReference type="RefSeq" id="XP_001220682.1">
    <property type="nucleotide sequence ID" value="XM_001220681.1"/>
</dbReference>
<dbReference type="SUPFAM" id="SSF56112">
    <property type="entry name" value="Protein kinase-like (PK-like)"/>
    <property type="match status" value="1"/>
</dbReference>
<feature type="domain" description="FHA" evidence="6">
    <location>
        <begin position="319"/>
        <end position="371"/>
    </location>
</feature>
<dbReference type="InterPro" id="IPR008271">
    <property type="entry name" value="Ser/Thr_kinase_AS"/>
</dbReference>
<evidence type="ECO:0000256" key="3">
    <source>
        <dbReference type="ARBA" id="ARBA00022840"/>
    </source>
</evidence>
<feature type="region of interest" description="Disordered" evidence="5">
    <location>
        <begin position="86"/>
        <end position="106"/>
    </location>
</feature>
<feature type="binding site" evidence="4">
    <location>
        <position position="440"/>
    </location>
    <ligand>
        <name>ATP</name>
        <dbReference type="ChEBI" id="CHEBI:30616"/>
    </ligand>
</feature>
<dbReference type="CDD" id="cd00060">
    <property type="entry name" value="FHA"/>
    <property type="match status" value="1"/>
</dbReference>
<dbReference type="GO" id="GO:0005524">
    <property type="term" value="F:ATP binding"/>
    <property type="evidence" value="ECO:0007669"/>
    <property type="project" value="UniProtKB-UniRule"/>
</dbReference>
<dbReference type="InterPro" id="IPR017441">
    <property type="entry name" value="Protein_kinase_ATP_BS"/>
</dbReference>
<feature type="domain" description="Protein kinase" evidence="7">
    <location>
        <begin position="411"/>
        <end position="676"/>
    </location>
</feature>
<dbReference type="PROSITE" id="PS00107">
    <property type="entry name" value="PROTEIN_KINASE_ATP"/>
    <property type="match status" value="1"/>
</dbReference>
<feature type="region of interest" description="Disordered" evidence="5">
    <location>
        <begin position="146"/>
        <end position="187"/>
    </location>
</feature>
<keyword evidence="9" id="KW-1185">Reference proteome</keyword>
<dbReference type="PROSITE" id="PS50011">
    <property type="entry name" value="PROTEIN_KINASE_DOM"/>
    <property type="match status" value="1"/>
</dbReference>
<dbReference type="SMART" id="SM00240">
    <property type="entry name" value="FHA"/>
    <property type="match status" value="1"/>
</dbReference>
<feature type="compositionally biased region" description="Polar residues" evidence="5">
    <location>
        <begin position="219"/>
        <end position="236"/>
    </location>
</feature>
<feature type="compositionally biased region" description="Basic and acidic residues" evidence="5">
    <location>
        <begin position="148"/>
        <end position="172"/>
    </location>
</feature>
<dbReference type="InterPro" id="IPR000253">
    <property type="entry name" value="FHA_dom"/>
</dbReference>
<evidence type="ECO:0000313" key="8">
    <source>
        <dbReference type="EMBL" id="EAQ93226.1"/>
    </source>
</evidence>
<dbReference type="VEuPathDB" id="FungiDB:CHGG_01461"/>
<dbReference type="CDD" id="cd05117">
    <property type="entry name" value="STKc_CAMK"/>
    <property type="match status" value="1"/>
</dbReference>
<feature type="compositionally biased region" description="Basic residues" evidence="5">
    <location>
        <begin position="802"/>
        <end position="811"/>
    </location>
</feature>
<dbReference type="Pfam" id="PF00498">
    <property type="entry name" value="FHA"/>
    <property type="match status" value="1"/>
</dbReference>
<proteinExistence type="inferred from homology"/>
<comment type="similarity">
    <text evidence="1">Belongs to the protein kinase superfamily. CAMK Ser/Thr protein kinase family. CHEK2 subfamily.</text>
</comment>
<name>Q2HE93_CHAGB</name>
<dbReference type="PROSITE" id="PS50006">
    <property type="entry name" value="FHA_DOMAIN"/>
    <property type="match status" value="1"/>
</dbReference>
<dbReference type="FunFam" id="1.10.510.10:FF:001380">
    <property type="entry name" value="Checkpoint kinase 2-like protein"/>
    <property type="match status" value="1"/>
</dbReference>